<reference evidence="2 3" key="1">
    <citation type="submission" date="2019-01" db="EMBL/GenBank/DDBJ databases">
        <title>Egibacter rhizosphaerae EGI 80759T.</title>
        <authorList>
            <person name="Chen D.-D."/>
            <person name="Tian Y."/>
            <person name="Jiao J.-Y."/>
            <person name="Zhang X.-T."/>
            <person name="Zhang Y.-G."/>
            <person name="Zhang Y."/>
            <person name="Xiao M."/>
            <person name="Shu W.-S."/>
            <person name="Li W.-J."/>
        </authorList>
    </citation>
    <scope>NUCLEOTIDE SEQUENCE [LARGE SCALE GENOMIC DNA]</scope>
    <source>
        <strain evidence="2 3">EGI 80759</strain>
    </source>
</reference>
<dbReference type="KEGG" id="erz:ER308_15505"/>
<dbReference type="EMBL" id="CP036402">
    <property type="protein sequence ID" value="QBI20837.1"/>
    <property type="molecule type" value="Genomic_DNA"/>
</dbReference>
<feature type="region of interest" description="Disordered" evidence="1">
    <location>
        <begin position="1"/>
        <end position="42"/>
    </location>
</feature>
<sequence length="386" mass="43666">MRAQRGGAISFDLPNLYSRPMRRRDPQDQPAEHAVEPAPPVASADTDLDVFAHLCREKAEADRQSAEEIVKAFRRLLKRTESPELRSRAVMAALGALEPGQLPEEMLRYALKLDTGMAPVSSFRRLIPIRRQRHHLGPFKLEGPLERKAVSARFAELCGIRVPASSLETRTLDELELHPGYAFKPTNAAGARGVMLCFEEQRVFRPKEQLWTDWGESVAMSREMLDEGRIETDEWVLEELVEDVAEQGPARDVKFYCFYGRVGLVLEIVRDPETRHCWWSRDGERIATGKYGDSAFAGVGVSDADVEMVERFSAEIPAPFMRIDFLHGRNGLVFGEMGAKPARYDRFDDETDRWLGDLWLEAEGRLLNDALAGQRFEALEAAQAIH</sequence>
<accession>A0A411YHZ1</accession>
<dbReference type="Proteomes" id="UP000291469">
    <property type="component" value="Chromosome"/>
</dbReference>
<dbReference type="SUPFAM" id="SSF56059">
    <property type="entry name" value="Glutathione synthetase ATP-binding domain-like"/>
    <property type="match status" value="1"/>
</dbReference>
<evidence type="ECO:0000313" key="2">
    <source>
        <dbReference type="EMBL" id="QBI20837.1"/>
    </source>
</evidence>
<protein>
    <recommendedName>
        <fullName evidence="4">ATP-grasp domain-containing protein</fullName>
    </recommendedName>
</protein>
<gene>
    <name evidence="2" type="ORF">ER308_15505</name>
</gene>
<dbReference type="AlphaFoldDB" id="A0A411YHZ1"/>
<feature type="compositionally biased region" description="Basic and acidic residues" evidence="1">
    <location>
        <begin position="23"/>
        <end position="35"/>
    </location>
</feature>
<organism evidence="2 3">
    <name type="scientific">Egibacter rhizosphaerae</name>
    <dbReference type="NCBI Taxonomy" id="1670831"/>
    <lineage>
        <taxon>Bacteria</taxon>
        <taxon>Bacillati</taxon>
        <taxon>Actinomycetota</taxon>
        <taxon>Nitriliruptoria</taxon>
        <taxon>Egibacterales</taxon>
        <taxon>Egibacteraceae</taxon>
        <taxon>Egibacter</taxon>
    </lineage>
</organism>
<dbReference type="OrthoDB" id="9791827at2"/>
<evidence type="ECO:0008006" key="4">
    <source>
        <dbReference type="Google" id="ProtNLM"/>
    </source>
</evidence>
<dbReference type="InterPro" id="IPR029465">
    <property type="entry name" value="ATPgrasp_TupA"/>
</dbReference>
<dbReference type="RefSeq" id="WP_131155830.1">
    <property type="nucleotide sequence ID" value="NZ_CP036402.1"/>
</dbReference>
<proteinExistence type="predicted"/>
<evidence type="ECO:0000313" key="3">
    <source>
        <dbReference type="Proteomes" id="UP000291469"/>
    </source>
</evidence>
<keyword evidence="3" id="KW-1185">Reference proteome</keyword>
<evidence type="ECO:0000256" key="1">
    <source>
        <dbReference type="SAM" id="MobiDB-lite"/>
    </source>
</evidence>
<name>A0A411YHZ1_9ACTN</name>
<dbReference type="Pfam" id="PF14305">
    <property type="entry name" value="ATPgrasp_TupA"/>
    <property type="match status" value="1"/>
</dbReference>